<reference evidence="2" key="2">
    <citation type="submission" date="2023-05" db="EMBL/GenBank/DDBJ databases">
        <authorList>
            <consortium name="Lawrence Berkeley National Laboratory"/>
            <person name="Steindorff A."/>
            <person name="Hensen N."/>
            <person name="Bonometti L."/>
            <person name="Westerberg I."/>
            <person name="Brannstrom I.O."/>
            <person name="Guillou S."/>
            <person name="Cros-Aarteil S."/>
            <person name="Calhoun S."/>
            <person name="Haridas S."/>
            <person name="Kuo A."/>
            <person name="Mondo S."/>
            <person name="Pangilinan J."/>
            <person name="Riley R."/>
            <person name="Labutti K."/>
            <person name="Andreopoulos B."/>
            <person name="Lipzen A."/>
            <person name="Chen C."/>
            <person name="Yanf M."/>
            <person name="Daum C."/>
            <person name="Ng V."/>
            <person name="Clum A."/>
            <person name="Ohm R."/>
            <person name="Martin F."/>
            <person name="Silar P."/>
            <person name="Natvig D."/>
            <person name="Lalanne C."/>
            <person name="Gautier V."/>
            <person name="Ament-Velasquez S.L."/>
            <person name="Kruys A."/>
            <person name="Hutchinson M.I."/>
            <person name="Powell A.J."/>
            <person name="Barry K."/>
            <person name="Miller A.N."/>
            <person name="Grigoriev I.V."/>
            <person name="Debuchy R."/>
            <person name="Gladieux P."/>
            <person name="Thoren M.H."/>
            <person name="Johannesson H."/>
        </authorList>
    </citation>
    <scope>NUCLEOTIDE SEQUENCE</scope>
    <source>
        <strain evidence="2">CBS 731.68</strain>
    </source>
</reference>
<dbReference type="InterPro" id="IPR001810">
    <property type="entry name" value="F-box_dom"/>
</dbReference>
<sequence>MNAHALTLASPAANHHILDEKLSGSIVAATTATPRGPPAANLGALSALPVELVQQVLLDMDLRSLANFRAINRRAAHIVDSLPEYKAILQHAPNTVRGAAAIRADGNFTCRTLHTALRTPKCESCERNGEYLYLVTCRRLCTVCLDYDEDNQPVPPADAMQWYGLDRAALDGLPSMRTLPGAYSPMASGIAGGLTLIDHNSVQGAAREFHGAQHELTKFVFQQAFDFRNALNKLLQQPTTQLYPPWHQRYPLRFVAVVRVPWLKTLQEAVWGVH</sequence>
<dbReference type="Pfam" id="PF00646">
    <property type="entry name" value="F-box"/>
    <property type="match status" value="1"/>
</dbReference>
<reference evidence="2" key="1">
    <citation type="journal article" date="2023" name="Mol. Phylogenet. Evol.">
        <title>Genome-scale phylogeny and comparative genomics of the fungal order Sordariales.</title>
        <authorList>
            <person name="Hensen N."/>
            <person name="Bonometti L."/>
            <person name="Westerberg I."/>
            <person name="Brannstrom I.O."/>
            <person name="Guillou S."/>
            <person name="Cros-Aarteil S."/>
            <person name="Calhoun S."/>
            <person name="Haridas S."/>
            <person name="Kuo A."/>
            <person name="Mondo S."/>
            <person name="Pangilinan J."/>
            <person name="Riley R."/>
            <person name="LaButti K."/>
            <person name="Andreopoulos B."/>
            <person name="Lipzen A."/>
            <person name="Chen C."/>
            <person name="Yan M."/>
            <person name="Daum C."/>
            <person name="Ng V."/>
            <person name="Clum A."/>
            <person name="Steindorff A."/>
            <person name="Ohm R.A."/>
            <person name="Martin F."/>
            <person name="Silar P."/>
            <person name="Natvig D.O."/>
            <person name="Lalanne C."/>
            <person name="Gautier V."/>
            <person name="Ament-Velasquez S.L."/>
            <person name="Kruys A."/>
            <person name="Hutchinson M.I."/>
            <person name="Powell A.J."/>
            <person name="Barry K."/>
            <person name="Miller A.N."/>
            <person name="Grigoriev I.V."/>
            <person name="Debuchy R."/>
            <person name="Gladieux P."/>
            <person name="Hiltunen Thoren M."/>
            <person name="Johannesson H."/>
        </authorList>
    </citation>
    <scope>NUCLEOTIDE SEQUENCE</scope>
    <source>
        <strain evidence="2">CBS 731.68</strain>
    </source>
</reference>
<dbReference type="EMBL" id="MU853226">
    <property type="protein sequence ID" value="KAK4125197.1"/>
    <property type="molecule type" value="Genomic_DNA"/>
</dbReference>
<organism evidence="2 3">
    <name type="scientific">Parathielavia appendiculata</name>
    <dbReference type="NCBI Taxonomy" id="2587402"/>
    <lineage>
        <taxon>Eukaryota</taxon>
        <taxon>Fungi</taxon>
        <taxon>Dikarya</taxon>
        <taxon>Ascomycota</taxon>
        <taxon>Pezizomycotina</taxon>
        <taxon>Sordariomycetes</taxon>
        <taxon>Sordariomycetidae</taxon>
        <taxon>Sordariales</taxon>
        <taxon>Chaetomiaceae</taxon>
        <taxon>Parathielavia</taxon>
    </lineage>
</organism>
<protein>
    <recommendedName>
        <fullName evidence="1">F-box domain-containing protein</fullName>
    </recommendedName>
</protein>
<feature type="domain" description="F-box" evidence="1">
    <location>
        <begin position="42"/>
        <end position="88"/>
    </location>
</feature>
<dbReference type="RefSeq" id="XP_062648968.1">
    <property type="nucleotide sequence ID" value="XM_062792675.1"/>
</dbReference>
<accession>A0AAN6Z4X4</accession>
<keyword evidence="3" id="KW-1185">Reference proteome</keyword>
<dbReference type="Proteomes" id="UP001302602">
    <property type="component" value="Unassembled WGS sequence"/>
</dbReference>
<evidence type="ECO:0000313" key="3">
    <source>
        <dbReference type="Proteomes" id="UP001302602"/>
    </source>
</evidence>
<evidence type="ECO:0000259" key="1">
    <source>
        <dbReference type="PROSITE" id="PS50181"/>
    </source>
</evidence>
<dbReference type="AlphaFoldDB" id="A0AAN6Z4X4"/>
<gene>
    <name evidence="2" type="ORF">N657DRAFT_644034</name>
</gene>
<comment type="caution">
    <text evidence="2">The sequence shown here is derived from an EMBL/GenBank/DDBJ whole genome shotgun (WGS) entry which is preliminary data.</text>
</comment>
<name>A0AAN6Z4X4_9PEZI</name>
<proteinExistence type="predicted"/>
<evidence type="ECO:0000313" key="2">
    <source>
        <dbReference type="EMBL" id="KAK4125197.1"/>
    </source>
</evidence>
<dbReference type="GeneID" id="87829444"/>
<dbReference type="PROSITE" id="PS50181">
    <property type="entry name" value="FBOX"/>
    <property type="match status" value="1"/>
</dbReference>